<dbReference type="Proteomes" id="UP001152797">
    <property type="component" value="Unassembled WGS sequence"/>
</dbReference>
<dbReference type="InterPro" id="IPR006047">
    <property type="entry name" value="GH13_cat_dom"/>
</dbReference>
<dbReference type="Gene3D" id="2.60.40.10">
    <property type="entry name" value="Immunoglobulins"/>
    <property type="match status" value="1"/>
</dbReference>
<reference evidence="5 6" key="2">
    <citation type="submission" date="2024-05" db="EMBL/GenBank/DDBJ databases">
        <authorList>
            <person name="Chen Y."/>
            <person name="Shah S."/>
            <person name="Dougan E. K."/>
            <person name="Thang M."/>
            <person name="Chan C."/>
        </authorList>
    </citation>
    <scope>NUCLEOTIDE SEQUENCE [LARGE SCALE GENOMIC DNA]</scope>
</reference>
<feature type="region of interest" description="Disordered" evidence="2">
    <location>
        <begin position="109"/>
        <end position="136"/>
    </location>
</feature>
<dbReference type="SUPFAM" id="SSF51445">
    <property type="entry name" value="(Trans)glycosidases"/>
    <property type="match status" value="1"/>
</dbReference>
<evidence type="ECO:0000313" key="6">
    <source>
        <dbReference type="Proteomes" id="UP001152797"/>
    </source>
</evidence>
<dbReference type="CDD" id="cd11326">
    <property type="entry name" value="AmyAc_Glg_debranch"/>
    <property type="match status" value="1"/>
</dbReference>
<feature type="compositionally biased region" description="Basic and acidic residues" evidence="2">
    <location>
        <begin position="124"/>
        <end position="136"/>
    </location>
</feature>
<dbReference type="Gene3D" id="3.20.20.80">
    <property type="entry name" value="Glycosidases"/>
    <property type="match status" value="1"/>
</dbReference>
<dbReference type="PANTHER" id="PTHR43002">
    <property type="entry name" value="GLYCOGEN DEBRANCHING ENZYME"/>
    <property type="match status" value="1"/>
</dbReference>
<feature type="compositionally biased region" description="Acidic residues" evidence="2">
    <location>
        <begin position="1242"/>
        <end position="1252"/>
    </location>
</feature>
<dbReference type="Gene3D" id="2.60.40.1180">
    <property type="entry name" value="Golgi alpha-mannosidase II"/>
    <property type="match status" value="1"/>
</dbReference>
<sequence length="1414" mass="157761">MKCMGALVGSTLVDPSKTSWPNFMKKLRKFLESMIQKSGKIRSLVREIADVYSKSDVLQKSKRQLEDELQKLDGQYDVCNNVMAKGEVNGFGPECSTACAAEAKTRNAKRYEKKDADLPGSPPVKKEKKDKTDKRAGNAVKAFSKDIGQGVLASKGGDGLGQPLVTAWRPEMGKVWEACRHHSVLPSPLQSRNGWHIYHLNFKGISKRGCKNMRLGGDTVNTEEVDGVSSCRAAIRAAKGIVSDLGEDVAAKSRGLTELSRCHMAKEKGQFFVSFGFGTNLANSERKRRKYLSMKLNYCGSTNTSRMISGCLPKMSKDEAALQDLLTYTTGDCWRMLEHGVLDADGQRYHAACINAVGDWMWLAKAGNLERSFSNVPKKPLVAGSRPKGICHLCLAGRPGFDFENLSSDPAWLGTLFTPGDEPWKSKPILLSLPHDPARAAGFFAYDVWHAFHLGLGKSFVAAVLACISDRFGASTVDARFLELTDLYLQFCDESREPAYITAITKESCGWPDRKTFPNGQWHKGHGTTTLLRFLESWFSKNNVADDLILSMCAEAVVVLNRCFHEMYASDLWLEVSACHRIGGIGMQFLCLYQRLALEAFSQSKALFAYLPKCHIVHHIMMGLAKAHVASLNPLTFGVQIDEDFIGKKSRVARRVENVVTYPGVKGNFLRFQLQSPINRTGNTWHIQIAAPFSLEGLRYGWHIDPEPSDDGEPVFEQPVLDPCARCLSSGGVEIWNRRGEKFKYAPLSIVPDFRALECFDWQGVTSPGHSLQDLVIYEAHVRSFTKNKDSGVKQSHAGTFLGFIEKIPHLLNLGINCVELLPIFEFDESQVPWKHPQTGEHLCQYWGYQTCSYNTPMQRFAVGSTSKPWAAIVEFKTLVRELHRNGIEVVLDVVFNHTGEGAWGVSNWNCLAKVAVSHYYLMSNGYHTNYTGCGNTLHANDPNCTEWILDCLRYWALDMHVDGFRFDLASSLTRGSDGQCMPEPPFIKRLVNDPLLQHIKLIAEPWDCAWPDGYLVGQFPSGGEPRWAEWNGKFRDCVRGFIKGDPGMKGQFATRVCGSPDLYEPDGRGPCHSINFITAHDGFTLRDLVSYNKKHNHVNNEESGEDNNISWNCGEENDEGPTKKKGILQLRDQQMRNMLLALFLSAGTPMVTSGDEYGRSQGGNNNSWCQDQLNWFSWAECAKENDGLVRFFRLALGLRKQHSDLLARTTFMTHATIQWNHDDWESDYNFVSYILHRGGEETEGSEGEEPVSECGAKAGSSQDSVGDTKKTCALLVAFNAGHVAHDCHLPAGREWFRIVDSSLPSPEDICACDEDAQVITGESYVMSPYSCIVLRSFDNLADAQQYNIAEVSKSRLQQLQSQLRQVSSQPFEAQLAEDEDLQEIIPSLRGIPEPELMTKLAGEGYHHHPVIGA</sequence>
<gene>
    <name evidence="4" type="ORF">C1SCF055_LOCUS32050</name>
</gene>
<keyword evidence="1" id="KW-0175">Coiled coil</keyword>
<dbReference type="SUPFAM" id="SSF51011">
    <property type="entry name" value="Glycosyl hydrolase domain"/>
    <property type="match status" value="1"/>
</dbReference>
<dbReference type="OrthoDB" id="204980at2759"/>
<dbReference type="EMBL" id="CAMXCT030003815">
    <property type="protein sequence ID" value="CAL4793720.1"/>
    <property type="molecule type" value="Genomic_DNA"/>
</dbReference>
<dbReference type="Pfam" id="PF00128">
    <property type="entry name" value="Alpha-amylase"/>
    <property type="match status" value="1"/>
</dbReference>
<feature type="region of interest" description="Disordered" evidence="2">
    <location>
        <begin position="1099"/>
        <end position="1124"/>
    </location>
</feature>
<proteinExistence type="predicted"/>
<dbReference type="GO" id="GO:0016787">
    <property type="term" value="F:hydrolase activity"/>
    <property type="evidence" value="ECO:0007669"/>
    <property type="project" value="UniProtKB-KW"/>
</dbReference>
<reference evidence="4" key="1">
    <citation type="submission" date="2022-10" db="EMBL/GenBank/DDBJ databases">
        <authorList>
            <person name="Chen Y."/>
            <person name="Dougan E. K."/>
            <person name="Chan C."/>
            <person name="Rhodes N."/>
            <person name="Thang M."/>
        </authorList>
    </citation>
    <scope>NUCLEOTIDE SEQUENCE</scope>
</reference>
<dbReference type="InterPro" id="IPR017853">
    <property type="entry name" value="GH"/>
</dbReference>
<dbReference type="EMBL" id="CAMXCT020003815">
    <property type="protein sequence ID" value="CAL1159783.1"/>
    <property type="molecule type" value="Genomic_DNA"/>
</dbReference>
<feature type="coiled-coil region" evidence="1">
    <location>
        <begin position="55"/>
        <end position="82"/>
    </location>
</feature>
<protein>
    <submittedName>
        <fullName evidence="5">Glycosyl hydrolase family 13 catalytic domain-containing protein</fullName>
    </submittedName>
</protein>
<dbReference type="SMART" id="SM00642">
    <property type="entry name" value="Aamy"/>
    <property type="match status" value="1"/>
</dbReference>
<evidence type="ECO:0000256" key="2">
    <source>
        <dbReference type="SAM" id="MobiDB-lite"/>
    </source>
</evidence>
<evidence type="ECO:0000313" key="4">
    <source>
        <dbReference type="EMBL" id="CAI4006408.1"/>
    </source>
</evidence>
<dbReference type="InterPro" id="IPR013783">
    <property type="entry name" value="Ig-like_fold"/>
</dbReference>
<dbReference type="GO" id="GO:0005975">
    <property type="term" value="P:carbohydrate metabolic process"/>
    <property type="evidence" value="ECO:0007669"/>
    <property type="project" value="InterPro"/>
</dbReference>
<evidence type="ECO:0000259" key="3">
    <source>
        <dbReference type="SMART" id="SM00642"/>
    </source>
</evidence>
<organism evidence="4">
    <name type="scientific">Cladocopium goreaui</name>
    <dbReference type="NCBI Taxonomy" id="2562237"/>
    <lineage>
        <taxon>Eukaryota</taxon>
        <taxon>Sar</taxon>
        <taxon>Alveolata</taxon>
        <taxon>Dinophyceae</taxon>
        <taxon>Suessiales</taxon>
        <taxon>Symbiodiniaceae</taxon>
        <taxon>Cladocopium</taxon>
    </lineage>
</organism>
<feature type="domain" description="Glycosyl hydrolase family 13 catalytic" evidence="3">
    <location>
        <begin position="779"/>
        <end position="1200"/>
    </location>
</feature>
<dbReference type="EMBL" id="CAMXCT010003815">
    <property type="protein sequence ID" value="CAI4006408.1"/>
    <property type="molecule type" value="Genomic_DNA"/>
</dbReference>
<keyword evidence="5" id="KW-0378">Hydrolase</keyword>
<evidence type="ECO:0000313" key="5">
    <source>
        <dbReference type="EMBL" id="CAL4793720.1"/>
    </source>
</evidence>
<evidence type="ECO:0000256" key="1">
    <source>
        <dbReference type="SAM" id="Coils"/>
    </source>
</evidence>
<comment type="caution">
    <text evidence="4">The sequence shown here is derived from an EMBL/GenBank/DDBJ whole genome shotgun (WGS) entry which is preliminary data.</text>
</comment>
<feature type="region of interest" description="Disordered" evidence="2">
    <location>
        <begin position="1241"/>
        <end position="1264"/>
    </location>
</feature>
<keyword evidence="6" id="KW-1185">Reference proteome</keyword>
<name>A0A9P1DD32_9DINO</name>
<accession>A0A9P1DD32</accession>
<dbReference type="InterPro" id="IPR013780">
    <property type="entry name" value="Glyco_hydro_b"/>
</dbReference>